<dbReference type="EMBL" id="CATQJL010000223">
    <property type="protein sequence ID" value="CAJ0599377.1"/>
    <property type="molecule type" value="Genomic_DNA"/>
</dbReference>
<dbReference type="Proteomes" id="UP001176961">
    <property type="component" value="Unassembled WGS sequence"/>
</dbReference>
<dbReference type="InterPro" id="IPR016187">
    <property type="entry name" value="CTDL_fold"/>
</dbReference>
<dbReference type="SUPFAM" id="SSF56436">
    <property type="entry name" value="C-type lectin-like"/>
    <property type="match status" value="1"/>
</dbReference>
<evidence type="ECO:0000313" key="3">
    <source>
        <dbReference type="EMBL" id="CAJ0599377.1"/>
    </source>
</evidence>
<feature type="domain" description="C-type lectin" evidence="2">
    <location>
        <begin position="55"/>
        <end position="176"/>
    </location>
</feature>
<keyword evidence="4" id="KW-1185">Reference proteome</keyword>
<accession>A0AA36M783</accession>
<dbReference type="PROSITE" id="PS50041">
    <property type="entry name" value="C_TYPE_LECTIN_2"/>
    <property type="match status" value="1"/>
</dbReference>
<sequence>MNFLLFALASLVTGFVSPSIEQISRSSVQSLGSHLNRSDAACPGRCESGWTYFDKTDACYKTFFWKPFYEAESICRNVGAHLTSIHNADENHFVADLAMSGLKIDDSNKGTWIGLRRADYLNSEKWLWTDGTEVGFLAWAPTEPNNMNRNERCVESYTDITGDALTYHKWNDLPCDSIMRSFVCKKLALQ</sequence>
<protein>
    <recommendedName>
        <fullName evidence="2">C-type lectin domain-containing protein</fullName>
    </recommendedName>
</protein>
<dbReference type="Pfam" id="PF00059">
    <property type="entry name" value="Lectin_C"/>
    <property type="match status" value="1"/>
</dbReference>
<evidence type="ECO:0000256" key="1">
    <source>
        <dbReference type="SAM" id="SignalP"/>
    </source>
</evidence>
<name>A0AA36M783_CYLNA</name>
<dbReference type="AlphaFoldDB" id="A0AA36M783"/>
<dbReference type="SMART" id="SM00034">
    <property type="entry name" value="CLECT"/>
    <property type="match status" value="1"/>
</dbReference>
<dbReference type="InterPro" id="IPR016186">
    <property type="entry name" value="C-type_lectin-like/link_sf"/>
</dbReference>
<comment type="caution">
    <text evidence="3">The sequence shown here is derived from an EMBL/GenBank/DDBJ whole genome shotgun (WGS) entry which is preliminary data.</text>
</comment>
<dbReference type="PANTHER" id="PTHR22803">
    <property type="entry name" value="MANNOSE, PHOSPHOLIPASE, LECTIN RECEPTOR RELATED"/>
    <property type="match status" value="1"/>
</dbReference>
<dbReference type="Gene3D" id="3.10.100.10">
    <property type="entry name" value="Mannose-Binding Protein A, subunit A"/>
    <property type="match status" value="1"/>
</dbReference>
<reference evidence="3" key="1">
    <citation type="submission" date="2023-07" db="EMBL/GenBank/DDBJ databases">
        <authorList>
            <consortium name="CYATHOMIX"/>
        </authorList>
    </citation>
    <scope>NUCLEOTIDE SEQUENCE</scope>
    <source>
        <strain evidence="3">N/A</strain>
    </source>
</reference>
<keyword evidence="1" id="KW-0732">Signal</keyword>
<gene>
    <name evidence="3" type="ORF">CYNAS_LOCUS11360</name>
</gene>
<dbReference type="InterPro" id="IPR050111">
    <property type="entry name" value="C-type_lectin/snaclec_domain"/>
</dbReference>
<evidence type="ECO:0000259" key="2">
    <source>
        <dbReference type="PROSITE" id="PS50041"/>
    </source>
</evidence>
<dbReference type="CDD" id="cd00037">
    <property type="entry name" value="CLECT"/>
    <property type="match status" value="1"/>
</dbReference>
<evidence type="ECO:0000313" key="4">
    <source>
        <dbReference type="Proteomes" id="UP001176961"/>
    </source>
</evidence>
<feature type="signal peptide" evidence="1">
    <location>
        <begin position="1"/>
        <end position="18"/>
    </location>
</feature>
<feature type="chain" id="PRO_5041328109" description="C-type lectin domain-containing protein" evidence="1">
    <location>
        <begin position="19"/>
        <end position="190"/>
    </location>
</feature>
<organism evidence="3 4">
    <name type="scientific">Cylicocyclus nassatus</name>
    <name type="common">Nematode worm</name>
    <dbReference type="NCBI Taxonomy" id="53992"/>
    <lineage>
        <taxon>Eukaryota</taxon>
        <taxon>Metazoa</taxon>
        <taxon>Ecdysozoa</taxon>
        <taxon>Nematoda</taxon>
        <taxon>Chromadorea</taxon>
        <taxon>Rhabditida</taxon>
        <taxon>Rhabditina</taxon>
        <taxon>Rhabditomorpha</taxon>
        <taxon>Strongyloidea</taxon>
        <taxon>Strongylidae</taxon>
        <taxon>Cylicocyclus</taxon>
    </lineage>
</organism>
<dbReference type="InterPro" id="IPR001304">
    <property type="entry name" value="C-type_lectin-like"/>
</dbReference>
<proteinExistence type="predicted"/>